<proteinExistence type="predicted"/>
<accession>A0A0R0B625</accession>
<keyword evidence="2" id="KW-1185">Reference proteome</keyword>
<gene>
    <name evidence="1" type="ORF">ARC23_04260</name>
</gene>
<dbReference type="Gene3D" id="2.130.10.10">
    <property type="entry name" value="YVTN repeat-like/Quinoprotein amine dehydrogenase"/>
    <property type="match status" value="1"/>
</dbReference>
<evidence type="ECO:0000313" key="1">
    <source>
        <dbReference type="EMBL" id="KRG52719.1"/>
    </source>
</evidence>
<dbReference type="Proteomes" id="UP000051757">
    <property type="component" value="Unassembled WGS sequence"/>
</dbReference>
<organism evidence="1 2">
    <name type="scientific">Stenotrophomonas beteli</name>
    <dbReference type="NCBI Taxonomy" id="3384461"/>
    <lineage>
        <taxon>Bacteria</taxon>
        <taxon>Pseudomonadati</taxon>
        <taxon>Pseudomonadota</taxon>
        <taxon>Gammaproteobacteria</taxon>
        <taxon>Lysobacterales</taxon>
        <taxon>Lysobacteraceae</taxon>
        <taxon>Stenotrophomonas</taxon>
        <taxon>Stenotrophomonas maltophilia group</taxon>
    </lineage>
</organism>
<protein>
    <recommendedName>
        <fullName evidence="3">Exo-alpha-sialidase</fullName>
    </recommendedName>
</protein>
<evidence type="ECO:0008006" key="3">
    <source>
        <dbReference type="Google" id="ProtNLM"/>
    </source>
</evidence>
<dbReference type="Gene3D" id="2.60.120.260">
    <property type="entry name" value="Galactose-binding domain-like"/>
    <property type="match status" value="1"/>
</dbReference>
<evidence type="ECO:0000313" key="2">
    <source>
        <dbReference type="Proteomes" id="UP000051757"/>
    </source>
</evidence>
<dbReference type="CDD" id="cd15482">
    <property type="entry name" value="Sialidase_non-viral"/>
    <property type="match status" value="1"/>
</dbReference>
<dbReference type="AlphaFoldDB" id="A0A0R0B625"/>
<name>A0A0R0B625_9GAMM</name>
<sequence>MTARIFDRPDLDQQLGQKALYVAGLFPGAEPSAAYEGRLQIKNGIGACQVRQVDGDRLPEGHRLYVDQVTQEVVLAWPAYVSGLAPIVNPGFEAGDSGWIGGPGWKIATENPPTGLWAAGYLNAQGESRISSTSRYSVFPGQVTHAKCQVRQGASSEGNAGASVMLEYRNLAGEVIDSAEGNRVMSASKNRVYDSNVTGVAPAGAATINVAGNGIRYRENKILFVDTFEWDHTVPSAGINYEKLLSLSLLVSDSRGRSYLWKGTVSVVLWDGAWQARTRGSMEWRGVPYAIKYNGAGRLLMGGHDGNIWWSDDKGVTWTRIIQPPDPGTPYYTRSFSYNDRDQVLVACGHYVSRSLDGGLTWARSYTPYDSAWQFVKWIPEWNIFIAVGAGAYTRRILTLNAGGAAPVNKSNTGNYYHVGYNAVHDRAICLPHGSGSYAVCTADPTATAWTYPTSPAGTSINGRYGLASLPNGDVWVSGVDSTTSINGYMVSHDGGLTFGRPVVPSDLPGVPAGYNVAGFVAYDETLRLLVIQPYMSGPGVGSSRQFISRDNGATFQATDIPAPLAGTIMAIPEGIVWSPSAGCFIGSDIDSNPIIYFSRTGLFK</sequence>
<dbReference type="InterPro" id="IPR015943">
    <property type="entry name" value="WD40/YVTN_repeat-like_dom_sf"/>
</dbReference>
<comment type="caution">
    <text evidence="1">The sequence shown here is derived from an EMBL/GenBank/DDBJ whole genome shotgun (WGS) entry which is preliminary data.</text>
</comment>
<dbReference type="OrthoDB" id="9816400at2"/>
<dbReference type="SUPFAM" id="SSF110296">
    <property type="entry name" value="Oligoxyloglucan reducing end-specific cellobiohydrolase"/>
    <property type="match status" value="1"/>
</dbReference>
<reference evidence="1 2" key="1">
    <citation type="journal article" date="2016" name="Front. Microbiol.">
        <title>Genome Sequence of Type Strains of Genus Stenotrophomonas.</title>
        <authorList>
            <person name="Patil P.P."/>
            <person name="Midha S."/>
            <person name="Kumar S."/>
            <person name="Patil P.B."/>
        </authorList>
    </citation>
    <scope>NUCLEOTIDE SEQUENCE [LARGE SCALE GENOMIC DNA]</scope>
    <source>
        <strain evidence="1 2">LMG 978</strain>
    </source>
</reference>
<dbReference type="EMBL" id="LLXV01000013">
    <property type="protein sequence ID" value="KRG52719.1"/>
    <property type="molecule type" value="Genomic_DNA"/>
</dbReference>